<evidence type="ECO:0000256" key="1">
    <source>
        <dbReference type="ARBA" id="ARBA00004123"/>
    </source>
</evidence>
<dbReference type="PANTHER" id="PTHR12882">
    <property type="entry name" value="SUPPRESSOR OF TY 4"/>
    <property type="match status" value="1"/>
</dbReference>
<protein>
    <recommendedName>
        <fullName evidence="5">Spt4/RpoE2 zinc finger domain-containing protein</fullName>
    </recommendedName>
</protein>
<proteinExistence type="inferred from homology"/>
<dbReference type="AlphaFoldDB" id="A0AAD9NFT5"/>
<evidence type="ECO:0000313" key="6">
    <source>
        <dbReference type="EMBL" id="KAK2168667.1"/>
    </source>
</evidence>
<comment type="subcellular location">
    <subcellularLocation>
        <location evidence="1">Nucleus</location>
    </subcellularLocation>
</comment>
<sequence length="76" mass="8603">MKNNRDAVYECTSSNFDGVISLMSPDDSWVAKWQRINRHVKGVYAISVTGRLPPGIISDLKSKGIIYRPRDFSTRS</sequence>
<dbReference type="Proteomes" id="UP001208570">
    <property type="component" value="Unassembled WGS sequence"/>
</dbReference>
<dbReference type="GO" id="GO:0032044">
    <property type="term" value="C:DSIF complex"/>
    <property type="evidence" value="ECO:0007669"/>
    <property type="project" value="TreeGrafter"/>
</dbReference>
<evidence type="ECO:0000259" key="5">
    <source>
        <dbReference type="SMART" id="SM01389"/>
    </source>
</evidence>
<keyword evidence="3" id="KW-0804">Transcription</keyword>
<organism evidence="6 7">
    <name type="scientific">Paralvinella palmiformis</name>
    <dbReference type="NCBI Taxonomy" id="53620"/>
    <lineage>
        <taxon>Eukaryota</taxon>
        <taxon>Metazoa</taxon>
        <taxon>Spiralia</taxon>
        <taxon>Lophotrochozoa</taxon>
        <taxon>Annelida</taxon>
        <taxon>Polychaeta</taxon>
        <taxon>Sedentaria</taxon>
        <taxon>Canalipalpata</taxon>
        <taxon>Terebellida</taxon>
        <taxon>Terebelliformia</taxon>
        <taxon>Alvinellidae</taxon>
        <taxon>Paralvinella</taxon>
    </lineage>
</organism>
<dbReference type="Gene3D" id="3.30.40.210">
    <property type="match status" value="1"/>
</dbReference>
<accession>A0AAD9NFT5</accession>
<dbReference type="GO" id="GO:0006355">
    <property type="term" value="P:regulation of DNA-templated transcription"/>
    <property type="evidence" value="ECO:0007669"/>
    <property type="project" value="InterPro"/>
</dbReference>
<dbReference type="GO" id="GO:0140673">
    <property type="term" value="P:transcription elongation-coupled chromatin remodeling"/>
    <property type="evidence" value="ECO:0007669"/>
    <property type="project" value="InterPro"/>
</dbReference>
<feature type="domain" description="Spt4/RpoE2 zinc finger" evidence="5">
    <location>
        <begin position="1"/>
        <end position="49"/>
    </location>
</feature>
<dbReference type="GO" id="GO:0000993">
    <property type="term" value="F:RNA polymerase II complex binding"/>
    <property type="evidence" value="ECO:0007669"/>
    <property type="project" value="TreeGrafter"/>
</dbReference>
<gene>
    <name evidence="6" type="ORF">LSH36_15g14022</name>
</gene>
<dbReference type="GO" id="GO:0008270">
    <property type="term" value="F:zinc ion binding"/>
    <property type="evidence" value="ECO:0007669"/>
    <property type="project" value="InterPro"/>
</dbReference>
<dbReference type="SUPFAM" id="SSF63393">
    <property type="entry name" value="RNA polymerase subunits"/>
    <property type="match status" value="1"/>
</dbReference>
<dbReference type="InterPro" id="IPR038510">
    <property type="entry name" value="Spt4_sf"/>
</dbReference>
<evidence type="ECO:0000256" key="2">
    <source>
        <dbReference type="ARBA" id="ARBA00010464"/>
    </source>
</evidence>
<keyword evidence="4" id="KW-0539">Nucleus</keyword>
<dbReference type="InterPro" id="IPR022800">
    <property type="entry name" value="Spt4/RpoE2_Znf"/>
</dbReference>
<dbReference type="InterPro" id="IPR009287">
    <property type="entry name" value="Spt4"/>
</dbReference>
<reference evidence="6" key="1">
    <citation type="journal article" date="2023" name="Mol. Biol. Evol.">
        <title>Third-Generation Sequencing Reveals the Adaptive Role of the Epigenome in Three Deep-Sea Polychaetes.</title>
        <authorList>
            <person name="Perez M."/>
            <person name="Aroh O."/>
            <person name="Sun Y."/>
            <person name="Lan Y."/>
            <person name="Juniper S.K."/>
            <person name="Young C.R."/>
            <person name="Angers B."/>
            <person name="Qian P.Y."/>
        </authorList>
    </citation>
    <scope>NUCLEOTIDE SEQUENCE</scope>
    <source>
        <strain evidence="6">P08H-3</strain>
    </source>
</reference>
<dbReference type="Pfam" id="PF06093">
    <property type="entry name" value="Spt4"/>
    <property type="match status" value="1"/>
</dbReference>
<dbReference type="SMART" id="SM01389">
    <property type="entry name" value="Spt4"/>
    <property type="match status" value="1"/>
</dbReference>
<keyword evidence="7" id="KW-1185">Reference proteome</keyword>
<comment type="caution">
    <text evidence="6">The sequence shown here is derived from an EMBL/GenBank/DDBJ whole genome shotgun (WGS) entry which is preliminary data.</text>
</comment>
<comment type="similarity">
    <text evidence="2">Belongs to the SPT4 family.</text>
</comment>
<dbReference type="EMBL" id="JAODUP010000015">
    <property type="protein sequence ID" value="KAK2168667.1"/>
    <property type="molecule type" value="Genomic_DNA"/>
</dbReference>
<dbReference type="CDD" id="cd07973">
    <property type="entry name" value="Spt4"/>
    <property type="match status" value="1"/>
</dbReference>
<dbReference type="InterPro" id="IPR029040">
    <property type="entry name" value="RPABC4/Spt4"/>
</dbReference>
<evidence type="ECO:0000256" key="3">
    <source>
        <dbReference type="ARBA" id="ARBA00023163"/>
    </source>
</evidence>
<evidence type="ECO:0000256" key="4">
    <source>
        <dbReference type="ARBA" id="ARBA00023242"/>
    </source>
</evidence>
<evidence type="ECO:0000313" key="7">
    <source>
        <dbReference type="Proteomes" id="UP001208570"/>
    </source>
</evidence>
<name>A0AAD9NFT5_9ANNE</name>
<dbReference type="PANTHER" id="PTHR12882:SF1">
    <property type="entry name" value="TRANSCRIPTION ELONGATION FACTOR SPT4"/>
    <property type="match status" value="1"/>
</dbReference>